<gene>
    <name evidence="2" type="ORF">C5O19_07415</name>
</gene>
<evidence type="ECO:0000313" key="3">
    <source>
        <dbReference type="Proteomes" id="UP000239590"/>
    </source>
</evidence>
<organism evidence="2 3">
    <name type="scientific">Siphonobacter curvatus</name>
    <dbReference type="NCBI Taxonomy" id="2094562"/>
    <lineage>
        <taxon>Bacteria</taxon>
        <taxon>Pseudomonadati</taxon>
        <taxon>Bacteroidota</taxon>
        <taxon>Cytophagia</taxon>
        <taxon>Cytophagales</taxon>
        <taxon>Cytophagaceae</taxon>
        <taxon>Siphonobacter</taxon>
    </lineage>
</organism>
<comment type="caution">
    <text evidence="2">The sequence shown here is derived from an EMBL/GenBank/DDBJ whole genome shotgun (WGS) entry which is preliminary data.</text>
</comment>
<sequence length="232" mass="26313">MKNFFLGITCLYVLSSCGKDQDNTPPITLDQDQLELHYDQTHQFKLKQGTGELKASQYRWTSSNEYVGTVYDGDFKAEQIGETTITASSKDGKKQWTSKVTVVPYSTLYREPITDFNLTPEQVKSKETRELREQSATVTTFKGENSKTWAIRYNFTAGKLSSASVLLMDSQDIANEGSRFLDERYKYVGEVNGASVFTDEKTVTIRYQYTNDYGLIVQYNPYVKGGRLPGVL</sequence>
<dbReference type="InterPro" id="IPR008964">
    <property type="entry name" value="Invasin/intimin_cell_adhesion"/>
</dbReference>
<accession>A0A2S7IP81</accession>
<dbReference type="Proteomes" id="UP000239590">
    <property type="component" value="Unassembled WGS sequence"/>
</dbReference>
<name>A0A2S7IP81_9BACT</name>
<proteinExistence type="predicted"/>
<reference evidence="3" key="1">
    <citation type="submission" date="2018-02" db="EMBL/GenBank/DDBJ databases">
        <title>Genome sequencing of Solimonas sp. HR-BB.</title>
        <authorList>
            <person name="Lee Y."/>
            <person name="Jeon C.O."/>
        </authorList>
    </citation>
    <scope>NUCLEOTIDE SEQUENCE [LARGE SCALE GENOMIC DNA]</scope>
    <source>
        <strain evidence="3">HR-U</strain>
    </source>
</reference>
<dbReference type="Gene3D" id="2.60.40.1080">
    <property type="match status" value="1"/>
</dbReference>
<dbReference type="AlphaFoldDB" id="A0A2S7IP81"/>
<dbReference type="OrthoDB" id="963995at2"/>
<dbReference type="SUPFAM" id="SSF49373">
    <property type="entry name" value="Invasin/intimin cell-adhesion fragments"/>
    <property type="match status" value="1"/>
</dbReference>
<protein>
    <recommendedName>
        <fullName evidence="1">BIG2 domain-containing protein</fullName>
    </recommendedName>
</protein>
<evidence type="ECO:0000313" key="2">
    <source>
        <dbReference type="EMBL" id="PQA59469.1"/>
    </source>
</evidence>
<evidence type="ECO:0000259" key="1">
    <source>
        <dbReference type="SMART" id="SM00635"/>
    </source>
</evidence>
<dbReference type="EMBL" id="PTRA01000001">
    <property type="protein sequence ID" value="PQA59469.1"/>
    <property type="molecule type" value="Genomic_DNA"/>
</dbReference>
<dbReference type="InterPro" id="IPR003343">
    <property type="entry name" value="Big_2"/>
</dbReference>
<dbReference type="SMART" id="SM00635">
    <property type="entry name" value="BID_2"/>
    <property type="match status" value="1"/>
</dbReference>
<dbReference type="PROSITE" id="PS51257">
    <property type="entry name" value="PROKAR_LIPOPROTEIN"/>
    <property type="match status" value="1"/>
</dbReference>
<keyword evidence="3" id="KW-1185">Reference proteome</keyword>
<dbReference type="Pfam" id="PF02368">
    <property type="entry name" value="Big_2"/>
    <property type="match status" value="1"/>
</dbReference>
<feature type="domain" description="BIG2" evidence="1">
    <location>
        <begin position="23"/>
        <end position="99"/>
    </location>
</feature>
<dbReference type="RefSeq" id="WP_104710981.1">
    <property type="nucleotide sequence ID" value="NZ_PTRA01000001.1"/>
</dbReference>